<evidence type="ECO:0000256" key="1">
    <source>
        <dbReference type="SAM" id="MobiDB-lite"/>
    </source>
</evidence>
<evidence type="ECO:0000313" key="3">
    <source>
        <dbReference type="Proteomes" id="UP000026962"/>
    </source>
</evidence>
<feature type="compositionally biased region" description="Pro residues" evidence="1">
    <location>
        <begin position="12"/>
        <end position="36"/>
    </location>
</feature>
<organism evidence="2">
    <name type="scientific">Oryza punctata</name>
    <name type="common">Red rice</name>
    <dbReference type="NCBI Taxonomy" id="4537"/>
    <lineage>
        <taxon>Eukaryota</taxon>
        <taxon>Viridiplantae</taxon>
        <taxon>Streptophyta</taxon>
        <taxon>Embryophyta</taxon>
        <taxon>Tracheophyta</taxon>
        <taxon>Spermatophyta</taxon>
        <taxon>Magnoliopsida</taxon>
        <taxon>Liliopsida</taxon>
        <taxon>Poales</taxon>
        <taxon>Poaceae</taxon>
        <taxon>BOP clade</taxon>
        <taxon>Oryzoideae</taxon>
        <taxon>Oryzeae</taxon>
        <taxon>Oryzinae</taxon>
        <taxon>Oryza</taxon>
    </lineage>
</organism>
<dbReference type="Proteomes" id="UP000026962">
    <property type="component" value="Chromosome 1"/>
</dbReference>
<keyword evidence="3" id="KW-1185">Reference proteome</keyword>
<dbReference type="HOGENOM" id="CLU_1527600_0_0_1"/>
<dbReference type="Gramene" id="OPUNC01G30740.1">
    <property type="protein sequence ID" value="OPUNC01G30740.1"/>
    <property type="gene ID" value="OPUNC01G30740"/>
</dbReference>
<protein>
    <submittedName>
        <fullName evidence="2">Uncharacterized protein</fullName>
    </submittedName>
</protein>
<reference evidence="2" key="2">
    <citation type="submission" date="2018-05" db="EMBL/GenBank/DDBJ databases">
        <title>OpunRS2 (Oryza punctata Reference Sequence Version 2).</title>
        <authorList>
            <person name="Zhang J."/>
            <person name="Kudrna D."/>
            <person name="Lee S."/>
            <person name="Talag J."/>
            <person name="Welchert J."/>
            <person name="Wing R.A."/>
        </authorList>
    </citation>
    <scope>NUCLEOTIDE SEQUENCE [LARGE SCALE GENOMIC DNA]</scope>
</reference>
<reference evidence="2" key="1">
    <citation type="submission" date="2015-04" db="UniProtKB">
        <authorList>
            <consortium name="EnsemblPlants"/>
        </authorList>
    </citation>
    <scope>IDENTIFICATION</scope>
</reference>
<sequence length="176" mass="18127">MPNRSRNLPSLPILPAPPSRSSPHAPPHSTPLPLAPASPFDVLRSPRCGRSDVVADSCEGLDPIKETVPVEGFGSVAAFIYASQGGGGVPTCGSDSGGYGRWRLECGSAIRASQGGGDGGGWKRFGCGKGIGVSQPNGSTQQLNLCLQCPIHSDSGNSSRLGRSHVTSTWTHPSIL</sequence>
<feature type="region of interest" description="Disordered" evidence="1">
    <location>
        <begin position="1"/>
        <end position="38"/>
    </location>
</feature>
<proteinExistence type="predicted"/>
<name>A0A0E0JNZ5_ORYPU</name>
<dbReference type="EnsemblPlants" id="OPUNC01G30740.1">
    <property type="protein sequence ID" value="OPUNC01G30740.1"/>
    <property type="gene ID" value="OPUNC01G30740"/>
</dbReference>
<dbReference type="AlphaFoldDB" id="A0A0E0JNZ5"/>
<accession>A0A0E0JNZ5</accession>
<feature type="region of interest" description="Disordered" evidence="1">
    <location>
        <begin position="155"/>
        <end position="176"/>
    </location>
</feature>
<evidence type="ECO:0000313" key="2">
    <source>
        <dbReference type="EnsemblPlants" id="OPUNC01G30740.1"/>
    </source>
</evidence>